<accession>A0A3N0CIQ8</accession>
<dbReference type="PANTHER" id="PTHR44688">
    <property type="entry name" value="DNA-BINDING TRANSCRIPTIONAL ACTIVATOR DEVR_DOSR"/>
    <property type="match status" value="1"/>
</dbReference>
<dbReference type="SUPFAM" id="SSF46894">
    <property type="entry name" value="C-terminal effector domain of the bipartite response regulators"/>
    <property type="match status" value="1"/>
</dbReference>
<dbReference type="GO" id="GO:0006355">
    <property type="term" value="P:regulation of DNA-templated transcription"/>
    <property type="evidence" value="ECO:0007669"/>
    <property type="project" value="InterPro"/>
</dbReference>
<dbReference type="EMBL" id="RJSE01000007">
    <property type="protein sequence ID" value="RNL63358.1"/>
    <property type="molecule type" value="Genomic_DNA"/>
</dbReference>
<dbReference type="CDD" id="cd06170">
    <property type="entry name" value="LuxR_C_like"/>
    <property type="match status" value="1"/>
</dbReference>
<comment type="caution">
    <text evidence="5">The sequence shown here is derived from an EMBL/GenBank/DDBJ whole genome shotgun (WGS) entry which is preliminary data.</text>
</comment>
<dbReference type="PROSITE" id="PS50043">
    <property type="entry name" value="HTH_LUXR_2"/>
    <property type="match status" value="1"/>
</dbReference>
<keyword evidence="1" id="KW-0805">Transcription regulation</keyword>
<sequence length="319" mass="34030">MRERVLELLRPAVPYDGHVFALTDPVTRVATAPHADVPMLPWDRLPETIRWRYLTTLNRVDQLVGRPAASLLGTGDASDSPLWQHVLREVGVVDTATVAFADPYGTWAYLDLWRTTEPFTAADLAVLTGLVGPVTAGLRAALARTFVDPAEQLLPVGPAVVLLGPDLVVHQLTEGAATALFTLLPPDELRAPIPAAAYNLAAALLAEEAGIPVGEPWSRVHLGGSRWVTVKASRLGAEIAVSIEPATTAERLDLFARAHGLSDREAQVIGLLGIGLDTREIAGQLFLSEHTVNDHVKAVLAKAGARTRQVLLARIAGAA</sequence>
<dbReference type="PANTHER" id="PTHR44688:SF16">
    <property type="entry name" value="DNA-BINDING TRANSCRIPTIONAL ACTIVATOR DEVR_DOSR"/>
    <property type="match status" value="1"/>
</dbReference>
<dbReference type="InterPro" id="IPR036388">
    <property type="entry name" value="WH-like_DNA-bd_sf"/>
</dbReference>
<gene>
    <name evidence="5" type="ORF">EFK50_12440</name>
</gene>
<dbReference type="PROSITE" id="PS00622">
    <property type="entry name" value="HTH_LUXR_1"/>
    <property type="match status" value="1"/>
</dbReference>
<dbReference type="SMART" id="SM00421">
    <property type="entry name" value="HTH_LUXR"/>
    <property type="match status" value="1"/>
</dbReference>
<keyword evidence="2" id="KW-0238">DNA-binding</keyword>
<keyword evidence="6" id="KW-1185">Reference proteome</keyword>
<evidence type="ECO:0000256" key="3">
    <source>
        <dbReference type="ARBA" id="ARBA00023163"/>
    </source>
</evidence>
<dbReference type="InterPro" id="IPR000792">
    <property type="entry name" value="Tscrpt_reg_LuxR_C"/>
</dbReference>
<feature type="domain" description="HTH luxR-type" evidence="4">
    <location>
        <begin position="254"/>
        <end position="319"/>
    </location>
</feature>
<dbReference type="InterPro" id="IPR016032">
    <property type="entry name" value="Sig_transdc_resp-reg_C-effctor"/>
</dbReference>
<dbReference type="AlphaFoldDB" id="A0A3N0CIQ8"/>
<dbReference type="GO" id="GO:0003677">
    <property type="term" value="F:DNA binding"/>
    <property type="evidence" value="ECO:0007669"/>
    <property type="project" value="UniProtKB-KW"/>
</dbReference>
<evidence type="ECO:0000259" key="4">
    <source>
        <dbReference type="PROSITE" id="PS50043"/>
    </source>
</evidence>
<keyword evidence="3" id="KW-0804">Transcription</keyword>
<dbReference type="PRINTS" id="PR00038">
    <property type="entry name" value="HTHLUXR"/>
</dbReference>
<dbReference type="Proteomes" id="UP000267128">
    <property type="component" value="Unassembled WGS sequence"/>
</dbReference>
<dbReference type="Pfam" id="PF00196">
    <property type="entry name" value="GerE"/>
    <property type="match status" value="1"/>
</dbReference>
<dbReference type="OrthoDB" id="9815744at2"/>
<evidence type="ECO:0000256" key="2">
    <source>
        <dbReference type="ARBA" id="ARBA00023125"/>
    </source>
</evidence>
<evidence type="ECO:0000256" key="1">
    <source>
        <dbReference type="ARBA" id="ARBA00023015"/>
    </source>
</evidence>
<protein>
    <submittedName>
        <fullName evidence="5">LuxR family transcriptional regulator</fullName>
    </submittedName>
</protein>
<reference evidence="5 6" key="1">
    <citation type="submission" date="2018-11" db="EMBL/GenBank/DDBJ databases">
        <authorList>
            <person name="Li F."/>
        </authorList>
    </citation>
    <scope>NUCLEOTIDE SEQUENCE [LARGE SCALE GENOMIC DNA]</scope>
    <source>
        <strain evidence="5 6">Gsoil 097</strain>
    </source>
</reference>
<name>A0A3N0CIQ8_9ACTN</name>
<evidence type="ECO:0000313" key="6">
    <source>
        <dbReference type="Proteomes" id="UP000267128"/>
    </source>
</evidence>
<evidence type="ECO:0000313" key="5">
    <source>
        <dbReference type="EMBL" id="RNL63358.1"/>
    </source>
</evidence>
<proteinExistence type="predicted"/>
<organism evidence="5 6">
    <name type="scientific">Nocardioides marmoriginsengisoli</name>
    <dbReference type="NCBI Taxonomy" id="661483"/>
    <lineage>
        <taxon>Bacteria</taxon>
        <taxon>Bacillati</taxon>
        <taxon>Actinomycetota</taxon>
        <taxon>Actinomycetes</taxon>
        <taxon>Propionibacteriales</taxon>
        <taxon>Nocardioidaceae</taxon>
        <taxon>Nocardioides</taxon>
    </lineage>
</organism>
<dbReference type="Gene3D" id="1.10.10.10">
    <property type="entry name" value="Winged helix-like DNA-binding domain superfamily/Winged helix DNA-binding domain"/>
    <property type="match status" value="1"/>
</dbReference>